<name>A0ABP7YGG5_9ACTN</name>
<evidence type="ECO:0000313" key="2">
    <source>
        <dbReference type="EMBL" id="GAA4135719.1"/>
    </source>
</evidence>
<reference evidence="3" key="1">
    <citation type="journal article" date="2019" name="Int. J. Syst. Evol. Microbiol.">
        <title>The Global Catalogue of Microorganisms (GCM) 10K type strain sequencing project: providing services to taxonomists for standard genome sequencing and annotation.</title>
        <authorList>
            <consortium name="The Broad Institute Genomics Platform"/>
            <consortium name="The Broad Institute Genome Sequencing Center for Infectious Disease"/>
            <person name="Wu L."/>
            <person name="Ma J."/>
        </authorList>
    </citation>
    <scope>NUCLEOTIDE SEQUENCE [LARGE SCALE GENOMIC DNA]</scope>
    <source>
        <strain evidence="3">JCM 17589</strain>
    </source>
</reference>
<dbReference type="Proteomes" id="UP001501845">
    <property type="component" value="Unassembled WGS sequence"/>
</dbReference>
<accession>A0ABP7YGG5</accession>
<feature type="region of interest" description="Disordered" evidence="1">
    <location>
        <begin position="1"/>
        <end position="20"/>
    </location>
</feature>
<evidence type="ECO:0000256" key="1">
    <source>
        <dbReference type="SAM" id="MobiDB-lite"/>
    </source>
</evidence>
<protein>
    <submittedName>
        <fullName evidence="2">Uncharacterized protein</fullName>
    </submittedName>
</protein>
<feature type="compositionally biased region" description="Basic and acidic residues" evidence="1">
    <location>
        <begin position="136"/>
        <end position="151"/>
    </location>
</feature>
<dbReference type="EMBL" id="BAABBU010000014">
    <property type="protein sequence ID" value="GAA4135719.1"/>
    <property type="molecule type" value="Genomic_DNA"/>
</dbReference>
<feature type="region of interest" description="Disordered" evidence="1">
    <location>
        <begin position="133"/>
        <end position="160"/>
    </location>
</feature>
<evidence type="ECO:0000313" key="3">
    <source>
        <dbReference type="Proteomes" id="UP001501845"/>
    </source>
</evidence>
<organism evidence="2 3">
    <name type="scientific">Streptomyces tunisiensis</name>
    <dbReference type="NCBI Taxonomy" id="948699"/>
    <lineage>
        <taxon>Bacteria</taxon>
        <taxon>Bacillati</taxon>
        <taxon>Actinomycetota</taxon>
        <taxon>Actinomycetes</taxon>
        <taxon>Kitasatosporales</taxon>
        <taxon>Streptomycetaceae</taxon>
        <taxon>Streptomyces</taxon>
    </lineage>
</organism>
<gene>
    <name evidence="2" type="ORF">GCM10022285_29750</name>
</gene>
<keyword evidence="3" id="KW-1185">Reference proteome</keyword>
<sequence>MSVAVKAPPSPWAQGPARCGREHGRLVAGPVVPAYRPDVWERLARSNAEAASRSSARGWATEVLAQRVQDLSGRGDLAAAVPSSPWSITSRACHVASVARRRANAWPVTGGGAGCSGFHQHYDEDRQREVAAGLDDLARAERAKHHTDDRAHHRKEPSVG</sequence>
<comment type="caution">
    <text evidence="2">The sequence shown here is derived from an EMBL/GenBank/DDBJ whole genome shotgun (WGS) entry which is preliminary data.</text>
</comment>
<proteinExistence type="predicted"/>